<evidence type="ECO:0000256" key="1">
    <source>
        <dbReference type="ARBA" id="ARBA00011738"/>
    </source>
</evidence>
<dbReference type="SUPFAM" id="SSF51182">
    <property type="entry name" value="RmlC-like cupins"/>
    <property type="match status" value="1"/>
</dbReference>
<gene>
    <name evidence="5" type="ORF">S06H3_40919</name>
</gene>
<dbReference type="InterPro" id="IPR011051">
    <property type="entry name" value="RmlC_Cupin_sf"/>
</dbReference>
<dbReference type="AlphaFoldDB" id="X1PQD6"/>
<dbReference type="Pfam" id="PF04115">
    <property type="entry name" value="Ureidogly_lyase"/>
    <property type="match status" value="1"/>
</dbReference>
<dbReference type="GO" id="GO:0050385">
    <property type="term" value="F:ureidoglycolate lyase activity"/>
    <property type="evidence" value="ECO:0007669"/>
    <property type="project" value="UniProtKB-EC"/>
</dbReference>
<dbReference type="GO" id="GO:0004848">
    <property type="term" value="F:ureidoglycolate hydrolase activity"/>
    <property type="evidence" value="ECO:0007669"/>
    <property type="project" value="InterPro"/>
</dbReference>
<dbReference type="GO" id="GO:0006144">
    <property type="term" value="P:purine nucleobase metabolic process"/>
    <property type="evidence" value="ECO:0007669"/>
    <property type="project" value="UniProtKB-KW"/>
</dbReference>
<dbReference type="Gene3D" id="2.60.120.480">
    <property type="entry name" value="Ureidoglycolate hydrolase"/>
    <property type="match status" value="1"/>
</dbReference>
<dbReference type="GO" id="GO:0000256">
    <property type="term" value="P:allantoin catabolic process"/>
    <property type="evidence" value="ECO:0007669"/>
    <property type="project" value="InterPro"/>
</dbReference>
<comment type="caution">
    <text evidence="5">The sequence shown here is derived from an EMBL/GenBank/DDBJ whole genome shotgun (WGS) entry which is preliminary data.</text>
</comment>
<evidence type="ECO:0000256" key="2">
    <source>
        <dbReference type="ARBA" id="ARBA00022631"/>
    </source>
</evidence>
<dbReference type="PANTHER" id="PTHR21221">
    <property type="entry name" value="UREIDOGLYCOLATE HYDROLASE"/>
    <property type="match status" value="1"/>
</dbReference>
<protein>
    <recommendedName>
        <fullName evidence="6">Ureidoglycolate hydrolase</fullName>
    </recommendedName>
</protein>
<sequence length="165" mass="18859">MKIKEVKIKLLKETFRVDFKPYGQIIGLEEEPPLEDFPHLRYWTKNVDLGTNNEKIDVGLLVCQRTDSKVTKMERHKLTSESFIPLTGETIFVMAPADNSKEMPDVTKVRAFLLDGTLGVALNKGTWHWPPIPLRKIARFVLLRKGELSDPTDMENLGVELKLVT</sequence>
<comment type="subunit">
    <text evidence="1">Homodimer.</text>
</comment>
<proteinExistence type="predicted"/>
<evidence type="ECO:0008006" key="6">
    <source>
        <dbReference type="Google" id="ProtNLM"/>
    </source>
</evidence>
<dbReference type="InterPro" id="IPR007247">
    <property type="entry name" value="Ureidogly_lyase"/>
</dbReference>
<comment type="catalytic activity">
    <reaction evidence="4">
        <text>(S)-ureidoglycolate = urea + glyoxylate</text>
        <dbReference type="Rhea" id="RHEA:11304"/>
        <dbReference type="ChEBI" id="CHEBI:16199"/>
        <dbReference type="ChEBI" id="CHEBI:36655"/>
        <dbReference type="ChEBI" id="CHEBI:57296"/>
        <dbReference type="EC" id="4.3.2.3"/>
    </reaction>
</comment>
<evidence type="ECO:0000313" key="5">
    <source>
        <dbReference type="EMBL" id="GAI41295.1"/>
    </source>
</evidence>
<reference evidence="5" key="1">
    <citation type="journal article" date="2014" name="Front. Microbiol.">
        <title>High frequency of phylogenetically diverse reductive dehalogenase-homologous genes in deep subseafloor sedimentary metagenomes.</title>
        <authorList>
            <person name="Kawai M."/>
            <person name="Futagami T."/>
            <person name="Toyoda A."/>
            <person name="Takaki Y."/>
            <person name="Nishi S."/>
            <person name="Hori S."/>
            <person name="Arai W."/>
            <person name="Tsubouchi T."/>
            <person name="Morono Y."/>
            <person name="Uchiyama I."/>
            <person name="Ito T."/>
            <person name="Fujiyama A."/>
            <person name="Inagaki F."/>
            <person name="Takami H."/>
        </authorList>
    </citation>
    <scope>NUCLEOTIDE SEQUENCE</scope>
    <source>
        <strain evidence="5">Expedition CK06-06</strain>
    </source>
</reference>
<organism evidence="5">
    <name type="scientific">marine sediment metagenome</name>
    <dbReference type="NCBI Taxonomy" id="412755"/>
    <lineage>
        <taxon>unclassified sequences</taxon>
        <taxon>metagenomes</taxon>
        <taxon>ecological metagenomes</taxon>
    </lineage>
</organism>
<keyword evidence="3" id="KW-0456">Lyase</keyword>
<accession>X1PQD6</accession>
<keyword evidence="2" id="KW-0659">Purine metabolism</keyword>
<dbReference type="InterPro" id="IPR024060">
    <property type="entry name" value="Ureidoglycolate_lyase_dom_sf"/>
</dbReference>
<evidence type="ECO:0000256" key="4">
    <source>
        <dbReference type="ARBA" id="ARBA00047684"/>
    </source>
</evidence>
<dbReference type="EMBL" id="BARV01025154">
    <property type="protein sequence ID" value="GAI41295.1"/>
    <property type="molecule type" value="Genomic_DNA"/>
</dbReference>
<evidence type="ECO:0000256" key="3">
    <source>
        <dbReference type="ARBA" id="ARBA00023239"/>
    </source>
</evidence>
<dbReference type="PANTHER" id="PTHR21221:SF1">
    <property type="entry name" value="UREIDOGLYCOLATE LYASE"/>
    <property type="match status" value="1"/>
</dbReference>
<name>X1PQD6_9ZZZZ</name>